<sequence>MMGDNQFQIIFLKNELREVISKYTLTKSI</sequence>
<name>A0A183JV65_9TREM</name>
<dbReference type="EMBL" id="UZAK01015554">
    <property type="protein sequence ID" value="VDP05623.1"/>
    <property type="molecule type" value="Genomic_DNA"/>
</dbReference>
<dbReference type="WBParaSite" id="SCUD_0000660801-mRNA-1">
    <property type="protein sequence ID" value="SCUD_0000660801-mRNA-1"/>
    <property type="gene ID" value="SCUD_0000660801"/>
</dbReference>
<gene>
    <name evidence="1" type="ORF">SCUD_LOCUS6606</name>
</gene>
<evidence type="ECO:0000313" key="3">
    <source>
        <dbReference type="WBParaSite" id="SCUD_0000660801-mRNA-1"/>
    </source>
</evidence>
<reference evidence="3" key="1">
    <citation type="submission" date="2016-06" db="UniProtKB">
        <authorList>
            <consortium name="WormBaseParasite"/>
        </authorList>
    </citation>
    <scope>IDENTIFICATION</scope>
</reference>
<evidence type="ECO:0000313" key="2">
    <source>
        <dbReference type="Proteomes" id="UP000279833"/>
    </source>
</evidence>
<keyword evidence="2" id="KW-1185">Reference proteome</keyword>
<reference evidence="1 2" key="2">
    <citation type="submission" date="2018-11" db="EMBL/GenBank/DDBJ databases">
        <authorList>
            <consortium name="Pathogen Informatics"/>
        </authorList>
    </citation>
    <scope>NUCLEOTIDE SEQUENCE [LARGE SCALE GENOMIC DNA]</scope>
    <source>
        <strain evidence="1">Dakar</strain>
        <strain evidence="2">Dakar, Senegal</strain>
    </source>
</reference>
<evidence type="ECO:0000313" key="1">
    <source>
        <dbReference type="EMBL" id="VDP05623.1"/>
    </source>
</evidence>
<dbReference type="AlphaFoldDB" id="A0A183JV65"/>
<organism evidence="3">
    <name type="scientific">Schistosoma curassoni</name>
    <dbReference type="NCBI Taxonomy" id="6186"/>
    <lineage>
        <taxon>Eukaryota</taxon>
        <taxon>Metazoa</taxon>
        <taxon>Spiralia</taxon>
        <taxon>Lophotrochozoa</taxon>
        <taxon>Platyhelminthes</taxon>
        <taxon>Trematoda</taxon>
        <taxon>Digenea</taxon>
        <taxon>Strigeidida</taxon>
        <taxon>Schistosomatoidea</taxon>
        <taxon>Schistosomatidae</taxon>
        <taxon>Schistosoma</taxon>
    </lineage>
</organism>
<protein>
    <submittedName>
        <fullName evidence="1 3">Uncharacterized protein</fullName>
    </submittedName>
</protein>
<dbReference type="Proteomes" id="UP000279833">
    <property type="component" value="Unassembled WGS sequence"/>
</dbReference>
<proteinExistence type="predicted"/>
<accession>A0A183JV65</accession>